<organism evidence="5 6">
    <name type="scientific">Volvox africanus</name>
    <dbReference type="NCBI Taxonomy" id="51714"/>
    <lineage>
        <taxon>Eukaryota</taxon>
        <taxon>Viridiplantae</taxon>
        <taxon>Chlorophyta</taxon>
        <taxon>core chlorophytes</taxon>
        <taxon>Chlorophyceae</taxon>
        <taxon>CS clade</taxon>
        <taxon>Chlamydomonadales</taxon>
        <taxon>Volvocaceae</taxon>
        <taxon>Volvox</taxon>
    </lineage>
</organism>
<evidence type="ECO:0000313" key="5">
    <source>
        <dbReference type="EMBL" id="GIL68935.1"/>
    </source>
</evidence>
<comment type="caution">
    <text evidence="5">The sequence shown here is derived from an EMBL/GenBank/DDBJ whole genome shotgun (WGS) entry which is preliminary data.</text>
</comment>
<sequence>MVKRKIGGGKRYKAAAKGQAHALPQPDKEGPAPPLHVQKKLARKVNFLAKVSDTASKLTLNKLSSGVSKKSKRKKSLPDLSSLGAALEEEERRASERASDAVKRRQRGTAVKSAKERQYILKEESKRLQQVLHHKLYREDPVAAITNHLRRTLPPTPPAKPPGPKTAQHVSTSKRS</sequence>
<evidence type="ECO:0000256" key="2">
    <source>
        <dbReference type="ARBA" id="ARBA00011022"/>
    </source>
</evidence>
<comment type="similarity">
    <text evidence="2">Belongs to the SLX9 family.</text>
</comment>
<dbReference type="PANTHER" id="PTHR31109:SF2">
    <property type="entry name" value="RIBOSOME BIOGENESIS PROTEIN SLX9 HOMOLOG"/>
    <property type="match status" value="1"/>
</dbReference>
<feature type="region of interest" description="Disordered" evidence="4">
    <location>
        <begin position="1"/>
        <end position="35"/>
    </location>
</feature>
<dbReference type="Proteomes" id="UP000747399">
    <property type="component" value="Unassembled WGS sequence"/>
</dbReference>
<evidence type="ECO:0008006" key="7">
    <source>
        <dbReference type="Google" id="ProtNLM"/>
    </source>
</evidence>
<comment type="subcellular location">
    <subcellularLocation>
        <location evidence="1">Nucleus</location>
        <location evidence="1">Nucleolus</location>
    </subcellularLocation>
</comment>
<feature type="compositionally biased region" description="Basic residues" evidence="4">
    <location>
        <begin position="1"/>
        <end position="14"/>
    </location>
</feature>
<evidence type="ECO:0000256" key="3">
    <source>
        <dbReference type="ARBA" id="ARBA00023242"/>
    </source>
</evidence>
<keyword evidence="3" id="KW-0539">Nucleus</keyword>
<protein>
    <recommendedName>
        <fullName evidence="7">Ribosome biogenesis protein SLX9</fullName>
    </recommendedName>
</protein>
<evidence type="ECO:0000256" key="4">
    <source>
        <dbReference type="SAM" id="MobiDB-lite"/>
    </source>
</evidence>
<feature type="region of interest" description="Disordered" evidence="4">
    <location>
        <begin position="149"/>
        <end position="176"/>
    </location>
</feature>
<dbReference type="GO" id="GO:0000462">
    <property type="term" value="P:maturation of SSU-rRNA from tricistronic rRNA transcript (SSU-rRNA, 5.8S rRNA, LSU-rRNA)"/>
    <property type="evidence" value="ECO:0007669"/>
    <property type="project" value="InterPro"/>
</dbReference>
<name>A0A8J4FB53_9CHLO</name>
<dbReference type="InterPro" id="IPR028160">
    <property type="entry name" value="Slx9-like"/>
</dbReference>
<dbReference type="PANTHER" id="PTHR31109">
    <property type="entry name" value="PROTEIN FAM207A"/>
    <property type="match status" value="1"/>
</dbReference>
<keyword evidence="6" id="KW-1185">Reference proteome</keyword>
<reference evidence="5" key="1">
    <citation type="journal article" date="2021" name="Proc. Natl. Acad. Sci. U.S.A.">
        <title>Three genomes in the algal genus Volvox reveal the fate of a haploid sex-determining region after a transition to homothallism.</title>
        <authorList>
            <person name="Yamamoto K."/>
            <person name="Hamaji T."/>
            <person name="Kawai-Toyooka H."/>
            <person name="Matsuzaki R."/>
            <person name="Takahashi F."/>
            <person name="Nishimura Y."/>
            <person name="Kawachi M."/>
            <person name="Noguchi H."/>
            <person name="Minakuchi Y."/>
            <person name="Umen J.G."/>
            <person name="Toyoda A."/>
            <person name="Nozaki H."/>
        </authorList>
    </citation>
    <scope>NUCLEOTIDE SEQUENCE</scope>
    <source>
        <strain evidence="5">NIES-3780</strain>
    </source>
</reference>
<feature type="region of interest" description="Disordered" evidence="4">
    <location>
        <begin position="63"/>
        <end position="116"/>
    </location>
</feature>
<evidence type="ECO:0000256" key="1">
    <source>
        <dbReference type="ARBA" id="ARBA00004604"/>
    </source>
</evidence>
<dbReference type="GO" id="GO:0030688">
    <property type="term" value="C:preribosome, small subunit precursor"/>
    <property type="evidence" value="ECO:0007669"/>
    <property type="project" value="InterPro"/>
</dbReference>
<proteinExistence type="inferred from homology"/>
<accession>A0A8J4FB53</accession>
<feature type="compositionally biased region" description="Basic and acidic residues" evidence="4">
    <location>
        <begin position="90"/>
        <end position="103"/>
    </location>
</feature>
<evidence type="ECO:0000313" key="6">
    <source>
        <dbReference type="Proteomes" id="UP000747399"/>
    </source>
</evidence>
<feature type="compositionally biased region" description="Pro residues" evidence="4">
    <location>
        <begin position="154"/>
        <end position="164"/>
    </location>
</feature>
<dbReference type="EMBL" id="BNCO01000160">
    <property type="protein sequence ID" value="GIL68935.1"/>
    <property type="molecule type" value="Genomic_DNA"/>
</dbReference>
<dbReference type="GO" id="GO:0005730">
    <property type="term" value="C:nucleolus"/>
    <property type="evidence" value="ECO:0007669"/>
    <property type="project" value="UniProtKB-SubCell"/>
</dbReference>
<dbReference type="AlphaFoldDB" id="A0A8J4FB53"/>
<dbReference type="Pfam" id="PF15341">
    <property type="entry name" value="SLX9"/>
    <property type="match status" value="1"/>
</dbReference>
<dbReference type="GO" id="GO:0030686">
    <property type="term" value="C:90S preribosome"/>
    <property type="evidence" value="ECO:0007669"/>
    <property type="project" value="InterPro"/>
</dbReference>
<gene>
    <name evidence="5" type="ORF">Vafri_22189</name>
</gene>